<dbReference type="PROSITE" id="PS50235">
    <property type="entry name" value="USP_3"/>
    <property type="match status" value="1"/>
</dbReference>
<proteinExistence type="predicted"/>
<gene>
    <name evidence="3" type="ORF">LSP00402_LOCUS10592</name>
</gene>
<dbReference type="GO" id="GO:0004843">
    <property type="term" value="F:cysteine-type deubiquitinase activity"/>
    <property type="evidence" value="ECO:0007669"/>
    <property type="project" value="InterPro"/>
</dbReference>
<evidence type="ECO:0000256" key="1">
    <source>
        <dbReference type="SAM" id="MobiDB-lite"/>
    </source>
</evidence>
<dbReference type="Gene3D" id="3.90.70.10">
    <property type="entry name" value="Cysteine proteinases"/>
    <property type="match status" value="1"/>
</dbReference>
<protein>
    <recommendedName>
        <fullName evidence="2">USP domain-containing protein</fullName>
    </recommendedName>
</protein>
<organism evidence="3">
    <name type="scientific">Lotharella oceanica</name>
    <dbReference type="NCBI Taxonomy" id="641309"/>
    <lineage>
        <taxon>Eukaryota</taxon>
        <taxon>Sar</taxon>
        <taxon>Rhizaria</taxon>
        <taxon>Cercozoa</taxon>
        <taxon>Chlorarachniophyceae</taxon>
        <taxon>Lotharella</taxon>
    </lineage>
</organism>
<reference evidence="3" key="1">
    <citation type="submission" date="2021-01" db="EMBL/GenBank/DDBJ databases">
        <authorList>
            <person name="Corre E."/>
            <person name="Pelletier E."/>
            <person name="Niang G."/>
            <person name="Scheremetjew M."/>
            <person name="Finn R."/>
            <person name="Kale V."/>
            <person name="Holt S."/>
            <person name="Cochrane G."/>
            <person name="Meng A."/>
            <person name="Brown T."/>
            <person name="Cohen L."/>
        </authorList>
    </citation>
    <scope>NUCLEOTIDE SEQUENCE</scope>
    <source>
        <strain evidence="3">CCMP622</strain>
    </source>
</reference>
<dbReference type="InterPro" id="IPR018200">
    <property type="entry name" value="USP_CS"/>
</dbReference>
<dbReference type="EMBL" id="HBHP01017085">
    <property type="protein sequence ID" value="CAD9765286.1"/>
    <property type="molecule type" value="Transcribed_RNA"/>
</dbReference>
<evidence type="ECO:0000259" key="2">
    <source>
        <dbReference type="PROSITE" id="PS50235"/>
    </source>
</evidence>
<feature type="domain" description="USP" evidence="2">
    <location>
        <begin position="1"/>
        <end position="339"/>
    </location>
</feature>
<dbReference type="InterPro" id="IPR028889">
    <property type="entry name" value="USP"/>
</dbReference>
<evidence type="ECO:0000313" key="3">
    <source>
        <dbReference type="EMBL" id="CAD9765286.1"/>
    </source>
</evidence>
<dbReference type="PROSITE" id="PS00973">
    <property type="entry name" value="USP_2"/>
    <property type="match status" value="1"/>
</dbReference>
<dbReference type="InterPro" id="IPR038765">
    <property type="entry name" value="Papain-like_cys_pep_sf"/>
</dbReference>
<sequence length="340" mass="39082">MSSCTQLTDYFLAQTYTQDLNMDGPSKGLLAEAFASVMDKMWSNQHKVIAPSPLKYEVGRARKEFQGCKQQDSQELLLILLDRLSSDLNRVRVDKKEKKKKNEKDNDNKENEKEAEDKKKKKEASAPKTVEEKFKRFWSSFVSRNDSVVTDLVTGVERYTIRCMKCGNASTRFGTYNFLSVDIPAKWSMFGSTSVNLSDCLATYVQEEVVEDVKCDKCKGKRRKSKGTKLETLPDILIIHLKRFKMGWHSGEKIKQFINFPINGLRVNKLMAGKDEKKTAYDLIAVSNHYGGTYGGHYTAYGLNPLNKSWYLFDDKRVKEVKPSSVVTREAYLLFYKRRT</sequence>
<dbReference type="InterPro" id="IPR050185">
    <property type="entry name" value="Ub_carboxyl-term_hydrolase"/>
</dbReference>
<accession>A0A7S2TQU6</accession>
<dbReference type="GO" id="GO:0016579">
    <property type="term" value="P:protein deubiquitination"/>
    <property type="evidence" value="ECO:0007669"/>
    <property type="project" value="InterPro"/>
</dbReference>
<dbReference type="AlphaFoldDB" id="A0A7S2TQU6"/>
<dbReference type="Pfam" id="PF00443">
    <property type="entry name" value="UCH"/>
    <property type="match status" value="1"/>
</dbReference>
<feature type="region of interest" description="Disordered" evidence="1">
    <location>
        <begin position="95"/>
        <end position="125"/>
    </location>
</feature>
<name>A0A7S2TQU6_9EUKA</name>
<dbReference type="InterPro" id="IPR001394">
    <property type="entry name" value="Peptidase_C19_UCH"/>
</dbReference>
<dbReference type="PANTHER" id="PTHR21646">
    <property type="entry name" value="UBIQUITIN CARBOXYL-TERMINAL HYDROLASE"/>
    <property type="match status" value="1"/>
</dbReference>
<dbReference type="SUPFAM" id="SSF54001">
    <property type="entry name" value="Cysteine proteinases"/>
    <property type="match status" value="1"/>
</dbReference>
<dbReference type="CDD" id="cd02674">
    <property type="entry name" value="Peptidase_C19R"/>
    <property type="match status" value="1"/>
</dbReference>